<evidence type="ECO:0000259" key="1">
    <source>
        <dbReference type="Pfam" id="PF01814"/>
    </source>
</evidence>
<dbReference type="Proteomes" id="UP000503399">
    <property type="component" value="Chromosome"/>
</dbReference>
<evidence type="ECO:0000313" key="2">
    <source>
        <dbReference type="EMBL" id="CAB1129008.1"/>
    </source>
</evidence>
<dbReference type="EMBL" id="LR778114">
    <property type="protein sequence ID" value="CAB1129008.1"/>
    <property type="molecule type" value="Genomic_DNA"/>
</dbReference>
<feature type="domain" description="Hemerythrin-like" evidence="1">
    <location>
        <begin position="21"/>
        <end position="133"/>
    </location>
</feature>
<dbReference type="Gene3D" id="1.20.120.520">
    <property type="entry name" value="nmb1532 protein domain like"/>
    <property type="match status" value="1"/>
</dbReference>
<organism evidence="2 3">
    <name type="scientific">Candidatus Hydrogenisulfobacillus filiaventi</name>
    <dbReference type="NCBI Taxonomy" id="2707344"/>
    <lineage>
        <taxon>Bacteria</taxon>
        <taxon>Bacillati</taxon>
        <taxon>Bacillota</taxon>
        <taxon>Clostridia</taxon>
        <taxon>Eubacteriales</taxon>
        <taxon>Clostridiales Family XVII. Incertae Sedis</taxon>
        <taxon>Candidatus Hydrogenisulfobacillus</taxon>
    </lineage>
</organism>
<gene>
    <name evidence="2" type="ORF">R50_1502</name>
</gene>
<name>A0A6F8ZHD0_9FIRM</name>
<reference evidence="2 3" key="1">
    <citation type="submission" date="2020-02" db="EMBL/GenBank/DDBJ databases">
        <authorList>
            <person name="Hogendoorn C."/>
        </authorList>
    </citation>
    <scope>NUCLEOTIDE SEQUENCE [LARGE SCALE GENOMIC DNA]</scope>
    <source>
        <strain evidence="2">R501</strain>
    </source>
</reference>
<dbReference type="AlphaFoldDB" id="A0A6F8ZHD0"/>
<accession>A0A6F8ZHD0</accession>
<dbReference type="InterPro" id="IPR012312">
    <property type="entry name" value="Hemerythrin-like"/>
</dbReference>
<dbReference type="Pfam" id="PF01814">
    <property type="entry name" value="Hemerythrin"/>
    <property type="match status" value="1"/>
</dbReference>
<proteinExistence type="predicted"/>
<sequence length="149" mass="16102">MSGPSLWQAAAHQAVHEAQETEVAQGLAWLAAFNRRQDPAAARVAAALVETWNQRVLAHLTAEEDDLYPWLRQARPQVRGLLDQLAAEHAALTRAVAAARAALEEKGPDAVAAVLEPALDLLRRHARREESLLASPAAAVPVRPVRAHS</sequence>
<dbReference type="KEGG" id="hfv:R50_1502"/>
<protein>
    <submittedName>
        <fullName evidence="2">Putative Hemerythrin domain-containing protein</fullName>
    </submittedName>
</protein>
<keyword evidence="3" id="KW-1185">Reference proteome</keyword>
<evidence type="ECO:0000313" key="3">
    <source>
        <dbReference type="Proteomes" id="UP000503399"/>
    </source>
</evidence>